<dbReference type="KEGG" id="caua:113042645"/>
<dbReference type="GeneID" id="113042645"/>
<organism evidence="2 3">
    <name type="scientific">Carassius auratus</name>
    <name type="common">Goldfish</name>
    <dbReference type="NCBI Taxonomy" id="7957"/>
    <lineage>
        <taxon>Eukaryota</taxon>
        <taxon>Metazoa</taxon>
        <taxon>Chordata</taxon>
        <taxon>Craniata</taxon>
        <taxon>Vertebrata</taxon>
        <taxon>Euteleostomi</taxon>
        <taxon>Actinopterygii</taxon>
        <taxon>Neopterygii</taxon>
        <taxon>Teleostei</taxon>
        <taxon>Ostariophysi</taxon>
        <taxon>Cypriniformes</taxon>
        <taxon>Cyprinidae</taxon>
        <taxon>Cyprininae</taxon>
        <taxon>Carassius</taxon>
    </lineage>
</organism>
<evidence type="ECO:0000313" key="2">
    <source>
        <dbReference type="Proteomes" id="UP000515129"/>
    </source>
</evidence>
<dbReference type="GO" id="GO:0016020">
    <property type="term" value="C:membrane"/>
    <property type="evidence" value="ECO:0007669"/>
    <property type="project" value="UniProtKB-SubCell"/>
</dbReference>
<feature type="domain" description="Fibronectin type-III" evidence="1">
    <location>
        <begin position="303"/>
        <end position="395"/>
    </location>
</feature>
<evidence type="ECO:0000313" key="3">
    <source>
        <dbReference type="RefSeq" id="XP_026057407.1"/>
    </source>
</evidence>
<dbReference type="InterPro" id="IPR050713">
    <property type="entry name" value="RTP_Phos/Ushers"/>
</dbReference>
<dbReference type="InterPro" id="IPR013783">
    <property type="entry name" value="Ig-like_fold"/>
</dbReference>
<gene>
    <name evidence="3" type="primary">LOC113042645</name>
</gene>
<feature type="domain" description="Fibronectin type-III" evidence="1">
    <location>
        <begin position="1"/>
        <end position="82"/>
    </location>
</feature>
<dbReference type="CDD" id="cd00063">
    <property type="entry name" value="FN3"/>
    <property type="match status" value="3"/>
</dbReference>
<proteinExistence type="predicted"/>
<dbReference type="Pfam" id="PF00041">
    <property type="entry name" value="fn3"/>
    <property type="match status" value="2"/>
</dbReference>
<name>A0A6P6JF88_CARAU</name>
<dbReference type="OrthoDB" id="10253954at2759"/>
<dbReference type="SUPFAM" id="SSF49265">
    <property type="entry name" value="Fibronectin type III"/>
    <property type="match status" value="2"/>
</dbReference>
<dbReference type="Gene3D" id="2.60.40.10">
    <property type="entry name" value="Immunoglobulins"/>
    <property type="match status" value="3"/>
</dbReference>
<dbReference type="PROSITE" id="PS50853">
    <property type="entry name" value="FN3"/>
    <property type="match status" value="2"/>
</dbReference>
<reference evidence="3" key="1">
    <citation type="submission" date="2025-08" db="UniProtKB">
        <authorList>
            <consortium name="RefSeq"/>
        </authorList>
    </citation>
    <scope>IDENTIFICATION</scope>
    <source>
        <strain evidence="3">Wakin</strain>
        <tissue evidence="3">Muscle</tissue>
    </source>
</reference>
<dbReference type="Proteomes" id="UP000515129">
    <property type="component" value="Chromosome 24"/>
</dbReference>
<dbReference type="SMART" id="SM00060">
    <property type="entry name" value="FN3"/>
    <property type="match status" value="4"/>
</dbReference>
<dbReference type="InterPro" id="IPR036116">
    <property type="entry name" value="FN3_sf"/>
</dbReference>
<dbReference type="RefSeq" id="XP_026057407.1">
    <property type="nucleotide sequence ID" value="XM_026201622.1"/>
</dbReference>
<sequence>MTKVSANLMWRKPEGKRDFYSVHVECKSNESILHLDEKCLGEVCTINNLVPGYEYEFTVKAVVNATFGGVPSSASDYTKPSIVKNLKPTVKKESTVIIASWEPPVGGHSGYHYCLEEVDNSHECKDCSSMTSSSFTTNDKFTNADITTSSSSTTNLIMTTRSSSTTNNKITVCKNTTDNNISEIVNSSGSKFCLCVQALTKNDTIAGEMAVISAYTYPKTPVNLTLNPDSQRMEASWTLEQGKYEIFEVNINTTAYKYTKEYNTTDFHYTFTELKAGVYYTVSVVTRNGGLTSVAAIMEGHTKPAKPTSLNAIAHKTSVDLSWKAPDLSTGAKINYMVKCHNSFWKELNETITTETKLTFHKLSPGTNYTFTVLVVVGDSKSDAETDYAMTEPQKRTLVLTMLCSSEKPLYCDEPETRDELFTKLTSDFTEKFKDMVYWNLSWKTIRNN</sequence>
<dbReference type="InterPro" id="IPR003961">
    <property type="entry name" value="FN3_dom"/>
</dbReference>
<evidence type="ECO:0000259" key="1">
    <source>
        <dbReference type="PROSITE" id="PS50853"/>
    </source>
</evidence>
<dbReference type="PANTHER" id="PTHR46957">
    <property type="entry name" value="CYTOKINE RECEPTOR"/>
    <property type="match status" value="1"/>
</dbReference>
<protein>
    <submittedName>
        <fullName evidence="3">Receptor-type tyrosine-protein phosphatase H-like</fullName>
    </submittedName>
</protein>
<dbReference type="AlphaFoldDB" id="A0A6P6JF88"/>
<dbReference type="PANTHER" id="PTHR46957:SF3">
    <property type="entry name" value="CYTOKINE RECEPTOR"/>
    <property type="match status" value="1"/>
</dbReference>
<keyword evidence="2" id="KW-1185">Reference proteome</keyword>
<accession>A0A6P6JF88</accession>